<name>A0ABN7BID6_9HEMI</name>
<evidence type="ECO:0000313" key="2">
    <source>
        <dbReference type="Proteomes" id="UP001307889"/>
    </source>
</evidence>
<sequence length="89" mass="10576">MDLRHHIQHCACTCNHMGYGNYMDYQGEMPPQLSYVDYSNYADYQGEVPPCNCMDCANYMEYQMQMEMCRVSSFFSKFEISSRFVIEEM</sequence>
<dbReference type="EMBL" id="AP028923">
    <property type="protein sequence ID" value="BET03247.1"/>
    <property type="molecule type" value="Genomic_DNA"/>
</dbReference>
<reference evidence="1 2" key="1">
    <citation type="submission" date="2023-09" db="EMBL/GenBank/DDBJ databases">
        <title>Nesidiocoris tenuis whole genome shotgun sequence.</title>
        <authorList>
            <person name="Shibata T."/>
            <person name="Shimoda M."/>
            <person name="Kobayashi T."/>
            <person name="Uehara T."/>
        </authorList>
    </citation>
    <scope>NUCLEOTIDE SEQUENCE [LARGE SCALE GENOMIC DNA]</scope>
    <source>
        <strain evidence="1 2">Japan</strain>
    </source>
</reference>
<accession>A0ABN7BID6</accession>
<proteinExistence type="predicted"/>
<protein>
    <submittedName>
        <fullName evidence="1">Dipeptidase</fullName>
    </submittedName>
</protein>
<dbReference type="Proteomes" id="UP001307889">
    <property type="component" value="Chromosome 15"/>
</dbReference>
<evidence type="ECO:0000313" key="1">
    <source>
        <dbReference type="EMBL" id="BET03247.1"/>
    </source>
</evidence>
<organism evidence="1 2">
    <name type="scientific">Nesidiocoris tenuis</name>
    <dbReference type="NCBI Taxonomy" id="355587"/>
    <lineage>
        <taxon>Eukaryota</taxon>
        <taxon>Metazoa</taxon>
        <taxon>Ecdysozoa</taxon>
        <taxon>Arthropoda</taxon>
        <taxon>Hexapoda</taxon>
        <taxon>Insecta</taxon>
        <taxon>Pterygota</taxon>
        <taxon>Neoptera</taxon>
        <taxon>Paraneoptera</taxon>
        <taxon>Hemiptera</taxon>
        <taxon>Heteroptera</taxon>
        <taxon>Panheteroptera</taxon>
        <taxon>Cimicomorpha</taxon>
        <taxon>Miridae</taxon>
        <taxon>Dicyphina</taxon>
        <taxon>Nesidiocoris</taxon>
    </lineage>
</organism>
<keyword evidence="2" id="KW-1185">Reference proteome</keyword>
<gene>
    <name evidence="1" type="ORF">NTJ_16065</name>
</gene>